<keyword evidence="4" id="KW-0812">Transmembrane</keyword>
<dbReference type="Proteomes" id="UP000019374">
    <property type="component" value="Unassembled WGS sequence"/>
</dbReference>
<accession>T5AD76</accession>
<sequence length="857" mass="95144">MISMRGCAWRRSGVRSSCLWASATARRRGGLGLTRPTHRAWKSTSSIAEDKESGPFSVKPNESISEEKESGHFYVKPNESILFFDNLFPIKLSAVLRIWSNTDRDLADLLKRFDNSTLGVMDPIRLVKRAIPADIPLKVTEILPRLKDGGAYVKVQHDASVSPSDIEGTLLRKLRQQPLKPWVSPFRGITARLVRGTPWIEDLYRFPASLVRVDFVPSTPGASPAELSEETLYSLFRRYGKIADILPQSWDSKETPRFAQMGFPRVRDAIMARNCMHGFVVTEAMGGGKDGTVLRLSYVRRVKAHNIWNWLTSHPRIVIPILAALLAGASVVIFDPIREFFIKAHVQHSLRFTESRIYNWFRSRTDGFNFGHKRELTGGLSTIWNHRRDLIQQLRGWLEGSADNFIVVTGPRGSGKAEMVLDQSLRGRKNVLVIDCKPIVDASGEAGTIKRLGSAVGYRPIFSWANSMSSMIDLAVQSTTGVKAGFSENLESQISKILHTTAAALKDIALAGRTTKDKDATLSEDAFLEAHPELRPVIVIDNFLHKNDEKSIVYEKIADWAASMVQNNVCHVIFLTSDTAYSKPLSKAMPDRVFRTISLDDLSTDVAKKFVVSRLQDDRRLEAEAGEKQLSQFNLAGLDKCIETLGGRLTDLEFLSRRIKAGQRPQQAVDEIVEESATDIVKMFLLPRTGEADRTWSAEQAWHLVKSLAESPSLRYHQVLLCPAFASSTTPSAASGEAALEALASAELIALKSRQGRPQQIRAGKPLYQAAFARLVGDQVLGAKMELAVRGEMAKVEARAIDAAETELALLGSLPRQTGETAGRATYLLAKLDAAQRKITDLEREMGALKKVLNEEY</sequence>
<evidence type="ECO:0000313" key="15">
    <source>
        <dbReference type="Proteomes" id="UP000019374"/>
    </source>
</evidence>
<evidence type="ECO:0000256" key="11">
    <source>
        <dbReference type="RuleBase" id="RU367108"/>
    </source>
</evidence>
<dbReference type="PROSITE" id="PS50102">
    <property type="entry name" value="RRM"/>
    <property type="match status" value="1"/>
</dbReference>
<dbReference type="PANTHER" id="PTHR32198:SF2">
    <property type="entry name" value="MITOCHONDRIAL ESCAPE PROTEIN 2"/>
    <property type="match status" value="1"/>
</dbReference>
<dbReference type="Gene3D" id="3.40.50.300">
    <property type="entry name" value="P-loop containing nucleotide triphosphate hydrolases"/>
    <property type="match status" value="1"/>
</dbReference>
<comment type="similarity">
    <text evidence="2 11">Belongs to the YME2 family.</text>
</comment>
<keyword evidence="11" id="KW-0507">mRNA processing</keyword>
<dbReference type="SUPFAM" id="SSF52540">
    <property type="entry name" value="P-loop containing nucleoside triphosphate hydrolases"/>
    <property type="match status" value="1"/>
</dbReference>
<evidence type="ECO:0000256" key="7">
    <source>
        <dbReference type="ARBA" id="ARBA00023128"/>
    </source>
</evidence>
<evidence type="ECO:0000256" key="2">
    <source>
        <dbReference type="ARBA" id="ARBA00010320"/>
    </source>
</evidence>
<dbReference type="InterPro" id="IPR018850">
    <property type="entry name" value="Mt_escape_2_C"/>
</dbReference>
<evidence type="ECO:0000256" key="5">
    <source>
        <dbReference type="ARBA" id="ARBA00022792"/>
    </source>
</evidence>
<comment type="subcellular location">
    <subcellularLocation>
        <location evidence="1 11">Mitochondrion inner membrane</location>
        <topology evidence="1 11">Single-pass membrane protein</topology>
    </subcellularLocation>
</comment>
<proteinExistence type="inferred from homology"/>
<evidence type="ECO:0000256" key="10">
    <source>
        <dbReference type="PROSITE-ProRule" id="PRU00176"/>
    </source>
</evidence>
<evidence type="ECO:0000256" key="8">
    <source>
        <dbReference type="ARBA" id="ARBA00023136"/>
    </source>
</evidence>
<evidence type="ECO:0000256" key="3">
    <source>
        <dbReference type="ARBA" id="ARBA00020222"/>
    </source>
</evidence>
<dbReference type="PANTHER" id="PTHR32198">
    <property type="entry name" value="MITOCHONDRIAL ESCAPE PROTEIN 2"/>
    <property type="match status" value="1"/>
</dbReference>
<dbReference type="GO" id="GO:0005743">
    <property type="term" value="C:mitochondrial inner membrane"/>
    <property type="evidence" value="ECO:0007669"/>
    <property type="project" value="UniProtKB-SubCell"/>
</dbReference>
<comment type="function">
    <text evidence="9 11">Plays a role in maintaining the mitochondrial genome and in controlling the mtDNA escape. Involved in the regulation of mtDNA nucleotide structure and number. May have a dispensable role in early maturation of pre-rRNA.</text>
</comment>
<dbReference type="Pfam" id="PF10443">
    <property type="entry name" value="RNA12"/>
    <property type="match status" value="1"/>
</dbReference>
<name>T5AD76_OPHSC</name>
<feature type="domain" description="RRM" evidence="13">
    <location>
        <begin position="212"/>
        <end position="301"/>
    </location>
</feature>
<organism evidence="14 15">
    <name type="scientific">Ophiocordyceps sinensis (strain Co18 / CGMCC 3.14243)</name>
    <name type="common">Yarsagumba caterpillar fungus</name>
    <name type="synonym">Hirsutella sinensis</name>
    <dbReference type="NCBI Taxonomy" id="911162"/>
    <lineage>
        <taxon>Eukaryota</taxon>
        <taxon>Fungi</taxon>
        <taxon>Dikarya</taxon>
        <taxon>Ascomycota</taxon>
        <taxon>Pezizomycotina</taxon>
        <taxon>Sordariomycetes</taxon>
        <taxon>Hypocreomycetidae</taxon>
        <taxon>Hypocreales</taxon>
        <taxon>Ophiocordycipitaceae</taxon>
        <taxon>Ophiocordyceps</taxon>
    </lineage>
</organism>
<dbReference type="SUPFAM" id="SSF54928">
    <property type="entry name" value="RNA-binding domain, RBD"/>
    <property type="match status" value="1"/>
</dbReference>
<feature type="coiled-coil region" evidence="12">
    <location>
        <begin position="825"/>
        <end position="852"/>
    </location>
</feature>
<dbReference type="Pfam" id="PF00076">
    <property type="entry name" value="RRM_1"/>
    <property type="match status" value="1"/>
</dbReference>
<keyword evidence="5 11" id="KW-0999">Mitochondrion inner membrane</keyword>
<reference evidence="14 15" key="1">
    <citation type="journal article" date="2013" name="Chin. Sci. Bull.">
        <title>Genome survey uncovers the secrets of sex and lifestyle in caterpillar fungus.</title>
        <authorList>
            <person name="Hu X."/>
            <person name="Zhang Y."/>
            <person name="Xiao G."/>
            <person name="Zheng P."/>
            <person name="Xia Y."/>
            <person name="Zhang X."/>
            <person name="St Leger R.J."/>
            <person name="Liu X."/>
            <person name="Wang C."/>
        </authorList>
    </citation>
    <scope>NUCLEOTIDE SEQUENCE [LARGE SCALE GENOMIC DNA]</scope>
    <source>
        <strain evidence="15">Co18 / CGMCC 3.14243</strain>
        <tissue evidence="14">Fruit-body</tissue>
    </source>
</reference>
<dbReference type="InterPro" id="IPR000504">
    <property type="entry name" value="RRM_dom"/>
</dbReference>
<gene>
    <name evidence="14" type="ORF">OCS_04496</name>
</gene>
<dbReference type="InterPro" id="IPR039627">
    <property type="entry name" value="Yme2_C"/>
</dbReference>
<dbReference type="eggNOG" id="ENOG502QS0P">
    <property type="taxonomic scope" value="Eukaryota"/>
</dbReference>
<dbReference type="InterPro" id="IPR027417">
    <property type="entry name" value="P-loop_NTPase"/>
</dbReference>
<dbReference type="AlphaFoldDB" id="T5AD76"/>
<dbReference type="GO" id="GO:0003723">
    <property type="term" value="F:RNA binding"/>
    <property type="evidence" value="ECO:0007669"/>
    <property type="project" value="UniProtKB-UniRule"/>
</dbReference>
<keyword evidence="12" id="KW-0175">Coiled coil</keyword>
<keyword evidence="6" id="KW-1133">Transmembrane helix</keyword>
<keyword evidence="7 11" id="KW-0496">Mitochondrion</keyword>
<evidence type="ECO:0000256" key="1">
    <source>
        <dbReference type="ARBA" id="ARBA00004434"/>
    </source>
</evidence>
<evidence type="ECO:0000256" key="12">
    <source>
        <dbReference type="SAM" id="Coils"/>
    </source>
</evidence>
<evidence type="ECO:0000256" key="6">
    <source>
        <dbReference type="ARBA" id="ARBA00022989"/>
    </source>
</evidence>
<dbReference type="EMBL" id="KE653156">
    <property type="protein sequence ID" value="EQK99787.1"/>
    <property type="molecule type" value="Genomic_DNA"/>
</dbReference>
<dbReference type="GO" id="GO:0006397">
    <property type="term" value="P:mRNA processing"/>
    <property type="evidence" value="ECO:0007669"/>
    <property type="project" value="UniProtKB-UniRule"/>
</dbReference>
<keyword evidence="10 11" id="KW-0694">RNA-binding</keyword>
<evidence type="ECO:0000256" key="4">
    <source>
        <dbReference type="ARBA" id="ARBA00022692"/>
    </source>
</evidence>
<dbReference type="OrthoDB" id="10267654at2759"/>
<evidence type="ECO:0000313" key="14">
    <source>
        <dbReference type="EMBL" id="EQK99787.1"/>
    </source>
</evidence>
<protein>
    <recommendedName>
        <fullName evidence="3 11">Mitochondrial escape protein 2</fullName>
    </recommendedName>
</protein>
<dbReference type="HOGENOM" id="CLU_007861_1_0_1"/>
<evidence type="ECO:0000259" key="13">
    <source>
        <dbReference type="PROSITE" id="PS50102"/>
    </source>
</evidence>
<dbReference type="InterPro" id="IPR035979">
    <property type="entry name" value="RBD_domain_sf"/>
</dbReference>
<keyword evidence="8" id="KW-0472">Membrane</keyword>
<evidence type="ECO:0000256" key="9">
    <source>
        <dbReference type="ARBA" id="ARBA00025276"/>
    </source>
</evidence>